<evidence type="ECO:0000256" key="4">
    <source>
        <dbReference type="ARBA" id="ARBA00023136"/>
    </source>
</evidence>
<evidence type="ECO:0000313" key="8">
    <source>
        <dbReference type="EMBL" id="KAH3676989.1"/>
    </source>
</evidence>
<dbReference type="FunFam" id="3.30.450.60:FF:000002">
    <property type="entry name" value="AP-2 complex subunit mu, putative"/>
    <property type="match status" value="1"/>
</dbReference>
<dbReference type="PRINTS" id="PR00314">
    <property type="entry name" value="CLATHRINADPT"/>
</dbReference>
<gene>
    <name evidence="8" type="ORF">OGATHE_001479</name>
</gene>
<keyword evidence="4" id="KW-0472">Membrane</keyword>
<evidence type="ECO:0000256" key="3">
    <source>
        <dbReference type="ARBA" id="ARBA00022927"/>
    </source>
</evidence>
<dbReference type="SUPFAM" id="SSF49447">
    <property type="entry name" value="Second domain of Mu2 adaptin subunit (ap50) of ap2 adaptor"/>
    <property type="match status" value="1"/>
</dbReference>
<comment type="subcellular location">
    <subcellularLocation>
        <location evidence="1">Endomembrane system</location>
    </subcellularLocation>
</comment>
<comment type="similarity">
    <text evidence="5">Belongs to the adaptor complexes medium subunit family.</text>
</comment>
<dbReference type="EMBL" id="JAEUBD010000146">
    <property type="protein sequence ID" value="KAH3676989.1"/>
    <property type="molecule type" value="Genomic_DNA"/>
</dbReference>
<name>A0A9P8PT67_9ASCO</name>
<evidence type="ECO:0000313" key="9">
    <source>
        <dbReference type="Proteomes" id="UP000788993"/>
    </source>
</evidence>
<evidence type="ECO:0000256" key="5">
    <source>
        <dbReference type="PIRNR" id="PIRNR005992"/>
    </source>
</evidence>
<accession>A0A9P8PT67</accession>
<dbReference type="PROSITE" id="PS51072">
    <property type="entry name" value="MHD"/>
    <property type="match status" value="1"/>
</dbReference>
<dbReference type="InterPro" id="IPR001392">
    <property type="entry name" value="Clathrin_mu"/>
</dbReference>
<keyword evidence="3 5" id="KW-0653">Protein transport</keyword>
<dbReference type="GO" id="GO:0030131">
    <property type="term" value="C:clathrin adaptor complex"/>
    <property type="evidence" value="ECO:0007669"/>
    <property type="project" value="UniProtKB-UniRule"/>
</dbReference>
<evidence type="ECO:0000256" key="1">
    <source>
        <dbReference type="ARBA" id="ARBA00004308"/>
    </source>
</evidence>
<dbReference type="Gene3D" id="2.60.40.1170">
    <property type="entry name" value="Mu homology domain, subdomain B"/>
    <property type="match status" value="2"/>
</dbReference>
<dbReference type="InterPro" id="IPR028565">
    <property type="entry name" value="MHD"/>
</dbReference>
<dbReference type="GO" id="GO:0006886">
    <property type="term" value="P:intracellular protein transport"/>
    <property type="evidence" value="ECO:0007669"/>
    <property type="project" value="UniProtKB-UniRule"/>
</dbReference>
<evidence type="ECO:0000259" key="7">
    <source>
        <dbReference type="PROSITE" id="PS51072"/>
    </source>
</evidence>
<dbReference type="Gene3D" id="3.30.450.60">
    <property type="match status" value="1"/>
</dbReference>
<dbReference type="Proteomes" id="UP000788993">
    <property type="component" value="Unassembled WGS sequence"/>
</dbReference>
<dbReference type="PANTHER" id="PTHR10529">
    <property type="entry name" value="AP COMPLEX SUBUNIT MU"/>
    <property type="match status" value="1"/>
</dbReference>
<dbReference type="PIRSF" id="PIRSF005992">
    <property type="entry name" value="Clathrin_mu"/>
    <property type="match status" value="1"/>
</dbReference>
<organism evidence="8 9">
    <name type="scientific">Ogataea polymorpha</name>
    <dbReference type="NCBI Taxonomy" id="460523"/>
    <lineage>
        <taxon>Eukaryota</taxon>
        <taxon>Fungi</taxon>
        <taxon>Dikarya</taxon>
        <taxon>Ascomycota</taxon>
        <taxon>Saccharomycotina</taxon>
        <taxon>Pichiomycetes</taxon>
        <taxon>Pichiales</taxon>
        <taxon>Pichiaceae</taxon>
        <taxon>Ogataea</taxon>
    </lineage>
</organism>
<reference evidence="8" key="1">
    <citation type="journal article" date="2021" name="Open Biol.">
        <title>Shared evolutionary footprints suggest mitochondrial oxidative damage underlies multiple complex I losses in fungi.</title>
        <authorList>
            <person name="Schikora-Tamarit M.A."/>
            <person name="Marcet-Houben M."/>
            <person name="Nosek J."/>
            <person name="Gabaldon T."/>
        </authorList>
    </citation>
    <scope>NUCLEOTIDE SEQUENCE</scope>
    <source>
        <strain evidence="8">NCAIM Y.01608</strain>
    </source>
</reference>
<keyword evidence="2 5" id="KW-0813">Transport</keyword>
<dbReference type="InterPro" id="IPR011012">
    <property type="entry name" value="Longin-like_dom_sf"/>
</dbReference>
<dbReference type="AlphaFoldDB" id="A0A9P8PT67"/>
<keyword evidence="9" id="KW-1185">Reference proteome</keyword>
<comment type="caution">
    <text evidence="8">The sequence shown here is derived from an EMBL/GenBank/DDBJ whole genome shotgun (WGS) entry which is preliminary data.</text>
</comment>
<reference evidence="8" key="2">
    <citation type="submission" date="2021-01" db="EMBL/GenBank/DDBJ databases">
        <authorList>
            <person name="Schikora-Tamarit M.A."/>
        </authorList>
    </citation>
    <scope>NUCLEOTIDE SEQUENCE</scope>
    <source>
        <strain evidence="8">NCAIM Y.01608</strain>
    </source>
</reference>
<evidence type="ECO:0000256" key="6">
    <source>
        <dbReference type="SAM" id="MobiDB-lite"/>
    </source>
</evidence>
<protein>
    <recommendedName>
        <fullName evidence="7">MHD domain-containing protein</fullName>
    </recommendedName>
</protein>
<dbReference type="GO" id="GO:0012505">
    <property type="term" value="C:endomembrane system"/>
    <property type="evidence" value="ECO:0007669"/>
    <property type="project" value="UniProtKB-SubCell"/>
</dbReference>
<dbReference type="Pfam" id="PF00928">
    <property type="entry name" value="Adap_comp_sub"/>
    <property type="match status" value="1"/>
</dbReference>
<evidence type="ECO:0000256" key="2">
    <source>
        <dbReference type="ARBA" id="ARBA00022448"/>
    </source>
</evidence>
<dbReference type="InterPro" id="IPR036168">
    <property type="entry name" value="AP2_Mu_C_sf"/>
</dbReference>
<dbReference type="InterPro" id="IPR050431">
    <property type="entry name" value="Adaptor_comp_med_subunit"/>
</dbReference>
<dbReference type="GO" id="GO:0016192">
    <property type="term" value="P:vesicle-mediated transport"/>
    <property type="evidence" value="ECO:0007669"/>
    <property type="project" value="InterPro"/>
</dbReference>
<proteinExistence type="inferred from homology"/>
<feature type="domain" description="MHD" evidence="7">
    <location>
        <begin position="163"/>
        <end position="463"/>
    </location>
</feature>
<feature type="region of interest" description="Disordered" evidence="6">
    <location>
        <begin position="543"/>
        <end position="566"/>
    </location>
</feature>
<sequence>MASAIYVLDLELNIIIHRQYKNDLDSQSVIEYFKRAQRRSQCPVASFNGTHFAYTRCDDIYLMSPVFDNLNIACLMTFLSKIGALLGQYMNQRITSECIKDNYILVYELFDETLDYGIPQLTDFNILKEYINASPGGEDINSSISRTPTNNISWRPKGIFYSKNEIFINFTEIIKFKYNFSTRRIMLNTIHGEVECKCYLSGMPVLKMGINESFSRDDELERLVFTNLNFHQSVTLSHIQDSITFVPPDGTFKLLSYQISNTVRLKPLIMIRPKFKIFRKNNIYKLRIKVEIKTSFKKRYSLRDVNMHIPLMIPLRSLKVNFNKPLRFKTKLGSVVYNMEKNCLSWMIPKLEGNSGGEMQSEMDLLHFETIEKQHISNVHLLKQNKNDLIYYDLNEELKVLDNSKSPHAKQVPSINIEFDLPSALYSDLKVTYLKIEEPQFKFQSFPWVKYTVSCRNEDYSFTLSNDLFEIDLTPDELNEIENRSDMQNKMTTELSSTNEDAYTDKIQASGSFQSLQSKAHEPMVDFEEYMIEEDAASIHTKLSTSPEGTCFEVPEQNELPRDHDP</sequence>
<dbReference type="SUPFAM" id="SSF64356">
    <property type="entry name" value="SNARE-like"/>
    <property type="match status" value="1"/>
</dbReference>